<comment type="catalytic activity">
    <reaction evidence="1 9">
        <text>(2S)-2-acetolactate + H(+) = (R)-acetoin + CO2</text>
        <dbReference type="Rhea" id="RHEA:21580"/>
        <dbReference type="ChEBI" id="CHEBI:15378"/>
        <dbReference type="ChEBI" id="CHEBI:15686"/>
        <dbReference type="ChEBI" id="CHEBI:16526"/>
        <dbReference type="ChEBI" id="CHEBI:58476"/>
        <dbReference type="EC" id="4.1.1.5"/>
    </reaction>
</comment>
<evidence type="ECO:0000256" key="6">
    <source>
        <dbReference type="ARBA" id="ARBA00022793"/>
    </source>
</evidence>
<evidence type="ECO:0000256" key="5">
    <source>
        <dbReference type="ARBA" id="ARBA00020164"/>
    </source>
</evidence>
<dbReference type="SUPFAM" id="SSF117856">
    <property type="entry name" value="AF0104/ALDC/Ptd012-like"/>
    <property type="match status" value="1"/>
</dbReference>
<dbReference type="PANTHER" id="PTHR35524:SF1">
    <property type="entry name" value="ALPHA-ACETOLACTATE DECARBOXYLASE"/>
    <property type="match status" value="1"/>
</dbReference>
<evidence type="ECO:0000256" key="2">
    <source>
        <dbReference type="ARBA" id="ARBA00005170"/>
    </source>
</evidence>
<evidence type="ECO:0000256" key="7">
    <source>
        <dbReference type="ARBA" id="ARBA00023061"/>
    </source>
</evidence>
<keyword evidence="7 9" id="KW-0005">Acetoin biosynthesis</keyword>
<dbReference type="PANTHER" id="PTHR35524">
    <property type="entry name" value="ALPHA-ACETOLACTATE DECARBOXYLASE"/>
    <property type="match status" value="1"/>
</dbReference>
<protein>
    <recommendedName>
        <fullName evidence="5 9">Alpha-acetolactate decarboxylase</fullName>
        <ecNumber evidence="4 9">4.1.1.5</ecNumber>
    </recommendedName>
</protein>
<evidence type="ECO:0000256" key="8">
    <source>
        <dbReference type="ARBA" id="ARBA00023239"/>
    </source>
</evidence>
<evidence type="ECO:0000313" key="10">
    <source>
        <dbReference type="EMBL" id="RKR13127.1"/>
    </source>
</evidence>
<dbReference type="PIRSF" id="PIRSF001332">
    <property type="entry name" value="Acetolac_decarb"/>
    <property type="match status" value="1"/>
</dbReference>
<comment type="pathway">
    <text evidence="2 9">Polyol metabolism; (R,R)-butane-2,3-diol biosynthesis; (R,R)-butane-2,3-diol from pyruvate: step 2/3.</text>
</comment>
<dbReference type="PROSITE" id="PS51257">
    <property type="entry name" value="PROKAR_LIPOPROTEIN"/>
    <property type="match status" value="1"/>
</dbReference>
<keyword evidence="6 9" id="KW-0210">Decarboxylase</keyword>
<proteinExistence type="inferred from homology"/>
<reference evidence="10 11" key="1">
    <citation type="submission" date="2018-10" db="EMBL/GenBank/DDBJ databases">
        <title>Genomic Encyclopedia of Archaeal and Bacterial Type Strains, Phase II (KMG-II): from individual species to whole genera.</title>
        <authorList>
            <person name="Goeker M."/>
        </authorList>
    </citation>
    <scope>NUCLEOTIDE SEQUENCE [LARGE SCALE GENOMIC DNA]</scope>
    <source>
        <strain evidence="10 11">DSM 25230</strain>
    </source>
</reference>
<evidence type="ECO:0000256" key="3">
    <source>
        <dbReference type="ARBA" id="ARBA00007106"/>
    </source>
</evidence>
<dbReference type="Proteomes" id="UP000269412">
    <property type="component" value="Unassembled WGS sequence"/>
</dbReference>
<gene>
    <name evidence="10" type="ORF">CLV91_1842</name>
</gene>
<dbReference type="OrthoDB" id="8612680at2"/>
<dbReference type="AlphaFoldDB" id="A0A495EB58"/>
<name>A0A495EB58_9FLAO</name>
<comment type="similarity">
    <text evidence="3 9">Belongs to the alpha-acetolactate decarboxylase family.</text>
</comment>
<evidence type="ECO:0000256" key="9">
    <source>
        <dbReference type="PIRNR" id="PIRNR001332"/>
    </source>
</evidence>
<dbReference type="InterPro" id="IPR005128">
    <property type="entry name" value="Acetolactate_a_deCO2ase"/>
</dbReference>
<dbReference type="GO" id="GO:0045151">
    <property type="term" value="P:acetoin biosynthetic process"/>
    <property type="evidence" value="ECO:0007669"/>
    <property type="project" value="UniProtKB-UniRule"/>
</dbReference>
<sequence length="286" mass="32048">MMKKAILLFSLAILASCGNQDKKEVVSMLETHDHKHPHPHNVDENGLAPHTENTIHQYAPTVALLNSIYEGDFTPEQMVQQGNIGIGTVNHLAGELVAVDGVVYTIDAEGGIKEAPEDLESPNMTMINFQPKKTVTVENIVSYEELNKELQKYSTSKNSFYAYRIKGEFGYLKMASAHKVENEDVSLFEYLDTRVMYTRENIKGTLVGLFTPDYIGNVVIPGMHFHFLSEDITLGGHLEDIKFDKLQVEIQEINQVNLQLPQTEKFRNKTLKQGAAPKATAKQNGK</sequence>
<dbReference type="EMBL" id="RBIQ01000008">
    <property type="protein sequence ID" value="RKR13127.1"/>
    <property type="molecule type" value="Genomic_DNA"/>
</dbReference>
<keyword evidence="8 9" id="KW-0456">Lyase</keyword>
<dbReference type="CDD" id="cd17299">
    <property type="entry name" value="acetolactate_decarboxylase"/>
    <property type="match status" value="1"/>
</dbReference>
<comment type="caution">
    <text evidence="10">The sequence shown here is derived from an EMBL/GenBank/DDBJ whole genome shotgun (WGS) entry which is preliminary data.</text>
</comment>
<evidence type="ECO:0000256" key="1">
    <source>
        <dbReference type="ARBA" id="ARBA00001784"/>
    </source>
</evidence>
<dbReference type="EC" id="4.1.1.5" evidence="4 9"/>
<keyword evidence="11" id="KW-1185">Reference proteome</keyword>
<dbReference type="Pfam" id="PF03306">
    <property type="entry name" value="AAL_decarboxy"/>
    <property type="match status" value="1"/>
</dbReference>
<organism evidence="10 11">
    <name type="scientific">Maribacter vaceletii</name>
    <dbReference type="NCBI Taxonomy" id="1206816"/>
    <lineage>
        <taxon>Bacteria</taxon>
        <taxon>Pseudomonadati</taxon>
        <taxon>Bacteroidota</taxon>
        <taxon>Flavobacteriia</taxon>
        <taxon>Flavobacteriales</taxon>
        <taxon>Flavobacteriaceae</taxon>
        <taxon>Maribacter</taxon>
    </lineage>
</organism>
<dbReference type="UniPathway" id="UPA00626">
    <property type="reaction ID" value="UER00678"/>
</dbReference>
<dbReference type="GO" id="GO:0047605">
    <property type="term" value="F:acetolactate decarboxylase activity"/>
    <property type="evidence" value="ECO:0007669"/>
    <property type="project" value="UniProtKB-UniRule"/>
</dbReference>
<dbReference type="NCBIfam" id="TIGR01252">
    <property type="entry name" value="acetolac_decarb"/>
    <property type="match status" value="1"/>
</dbReference>
<accession>A0A495EB58</accession>
<evidence type="ECO:0000313" key="11">
    <source>
        <dbReference type="Proteomes" id="UP000269412"/>
    </source>
</evidence>
<dbReference type="Gene3D" id="3.30.1330.80">
    <property type="entry name" value="Hypothetical protein, similar to alpha- acetolactate decarboxylase, domain 2"/>
    <property type="match status" value="2"/>
</dbReference>
<evidence type="ECO:0000256" key="4">
    <source>
        <dbReference type="ARBA" id="ARBA00013204"/>
    </source>
</evidence>